<accession>A0ABY3W7C7</accession>
<evidence type="ECO:0000313" key="3">
    <source>
        <dbReference type="EMBL" id="UNK45386.1"/>
    </source>
</evidence>
<proteinExistence type="predicted"/>
<reference evidence="3 4" key="1">
    <citation type="submission" date="2022-03" db="EMBL/GenBank/DDBJ databases">
        <title>Isotopic signatures of nitrous oxide derived from detoxification processes.</title>
        <authorList>
            <person name="Behrendt U."/>
            <person name="Buchen C."/>
            <person name="Well R."/>
            <person name="Ulrich A."/>
            <person name="Rohe L."/>
            <person name="Kolb S."/>
            <person name="Schloter M."/>
            <person name="Horn M.A."/>
            <person name="Augustin J."/>
        </authorList>
    </citation>
    <scope>NUCLEOTIDE SEQUENCE [LARGE SCALE GENOMIC DNA]</scope>
    <source>
        <strain evidence="3 4">S4-C24</strain>
    </source>
</reference>
<gene>
    <name evidence="3" type="ORF">MNQ99_15840</name>
</gene>
<feature type="domain" description="FAD-binding FR-type" evidence="2">
    <location>
        <begin position="20"/>
        <end position="149"/>
    </location>
</feature>
<dbReference type="InterPro" id="IPR013113">
    <property type="entry name" value="SIP_FAD-bd"/>
</dbReference>
<name>A0ABY3W7C7_9MICC</name>
<feature type="region of interest" description="Disordered" evidence="1">
    <location>
        <begin position="1"/>
        <end position="21"/>
    </location>
</feature>
<dbReference type="PANTHER" id="PTHR30157:SF0">
    <property type="entry name" value="NADPH-DEPENDENT FERRIC-CHELATE REDUCTASE"/>
    <property type="match status" value="1"/>
</dbReference>
<dbReference type="InterPro" id="IPR017927">
    <property type="entry name" value="FAD-bd_FR_type"/>
</dbReference>
<keyword evidence="4" id="KW-1185">Reference proteome</keyword>
<dbReference type="InterPro" id="IPR017938">
    <property type="entry name" value="Riboflavin_synthase-like_b-brl"/>
</dbReference>
<dbReference type="Gene3D" id="3.40.50.80">
    <property type="entry name" value="Nucleotide-binding domain of ferredoxin-NADP reductase (FNR) module"/>
    <property type="match status" value="1"/>
</dbReference>
<dbReference type="InterPro" id="IPR039261">
    <property type="entry name" value="FNR_nucleotide-bd"/>
</dbReference>
<dbReference type="EMBL" id="CP093326">
    <property type="protein sequence ID" value="UNK45386.1"/>
    <property type="molecule type" value="Genomic_DNA"/>
</dbReference>
<dbReference type="Pfam" id="PF08021">
    <property type="entry name" value="FAD_binding_9"/>
    <property type="match status" value="1"/>
</dbReference>
<organism evidence="3 4">
    <name type="scientific">Arthrobacter sulfonylureivorans</name>
    <dbReference type="NCBI Taxonomy" id="2486855"/>
    <lineage>
        <taxon>Bacteria</taxon>
        <taxon>Bacillati</taxon>
        <taxon>Actinomycetota</taxon>
        <taxon>Actinomycetes</taxon>
        <taxon>Micrococcales</taxon>
        <taxon>Micrococcaceae</taxon>
        <taxon>Arthrobacter</taxon>
    </lineage>
</organism>
<dbReference type="Gene3D" id="2.40.30.10">
    <property type="entry name" value="Translation factors"/>
    <property type="match status" value="1"/>
</dbReference>
<sequence>MQTQPAAAPARPGRSGRPPRVQTNLQVTRTEWLSKHMVRVFASGDAFDSFAERYAAKEATDPYIKIFFLDPSLDVELPVNVAELKETLPADKLPVTRTYTVRRVDRETREVVVDFVVHGDEGLAGPWAARAKPGDWMMFNGPGGAYRPAPDADWYLLAGDDSALPAIAAAIEALAPDARGHAFLEVDSEDDVQELETPAGLKIHWLFRHGQTPGTATMLCDAISALEWPEGRVDAFVHGERGEVKSLRDVLFKDHGLSRDQVSISGYWAYGRAEDAFQAEKRTEVGQIFPENVQA</sequence>
<evidence type="ECO:0000259" key="2">
    <source>
        <dbReference type="PROSITE" id="PS51384"/>
    </source>
</evidence>
<evidence type="ECO:0000256" key="1">
    <source>
        <dbReference type="SAM" id="MobiDB-lite"/>
    </source>
</evidence>
<protein>
    <submittedName>
        <fullName evidence="3">Siderophore-interacting protein</fullName>
    </submittedName>
</protein>
<evidence type="ECO:0000313" key="4">
    <source>
        <dbReference type="Proteomes" id="UP000829069"/>
    </source>
</evidence>
<dbReference type="Proteomes" id="UP000829069">
    <property type="component" value="Chromosome"/>
</dbReference>
<dbReference type="RefSeq" id="WP_241913613.1">
    <property type="nucleotide sequence ID" value="NZ_CP093326.1"/>
</dbReference>
<dbReference type="SUPFAM" id="SSF63380">
    <property type="entry name" value="Riboflavin synthase domain-like"/>
    <property type="match status" value="1"/>
</dbReference>
<dbReference type="PANTHER" id="PTHR30157">
    <property type="entry name" value="FERRIC REDUCTASE, NADPH-DEPENDENT"/>
    <property type="match status" value="1"/>
</dbReference>
<feature type="compositionally biased region" description="Low complexity" evidence="1">
    <location>
        <begin position="1"/>
        <end position="20"/>
    </location>
</feature>
<dbReference type="InterPro" id="IPR039374">
    <property type="entry name" value="SIP_fam"/>
</dbReference>
<dbReference type="PROSITE" id="PS51384">
    <property type="entry name" value="FAD_FR"/>
    <property type="match status" value="1"/>
</dbReference>
<dbReference type="InterPro" id="IPR007037">
    <property type="entry name" value="SIP_rossman_dom"/>
</dbReference>
<dbReference type="CDD" id="cd06193">
    <property type="entry name" value="siderophore_interacting"/>
    <property type="match status" value="1"/>
</dbReference>
<dbReference type="Pfam" id="PF04954">
    <property type="entry name" value="SIP"/>
    <property type="match status" value="1"/>
</dbReference>